<dbReference type="AlphaFoldDB" id="A0A899G3N0"/>
<name>A0A899G3N0_9ASCO</name>
<dbReference type="OrthoDB" id="8864979at2759"/>
<dbReference type="EMBL" id="CP054540">
    <property type="protein sequence ID" value="QSL65938.1"/>
    <property type="molecule type" value="Genomic_DNA"/>
</dbReference>
<keyword evidence="2" id="KW-1185">Reference proteome</keyword>
<dbReference type="InterPro" id="IPR025204">
    <property type="entry name" value="CENP-L"/>
</dbReference>
<evidence type="ECO:0000313" key="1">
    <source>
        <dbReference type="EMBL" id="QSL65938.1"/>
    </source>
</evidence>
<organism evidence="1 2">
    <name type="scientific">Pneumocystis wakefieldiae</name>
    <dbReference type="NCBI Taxonomy" id="38082"/>
    <lineage>
        <taxon>Eukaryota</taxon>
        <taxon>Fungi</taxon>
        <taxon>Dikarya</taxon>
        <taxon>Ascomycota</taxon>
        <taxon>Taphrinomycotina</taxon>
        <taxon>Pneumocystomycetes</taxon>
        <taxon>Pneumocystaceae</taxon>
        <taxon>Pneumocystis</taxon>
    </lineage>
</organism>
<dbReference type="Pfam" id="PF13092">
    <property type="entry name" value="CENP-L"/>
    <property type="match status" value="1"/>
</dbReference>
<sequence length="246" mass="28249">MTLTRLTPFFGFSEDSLLRYSKDLLEIVRRTRLPRFPLIETCQWNPIAPRQGLGSCIWIHFLSGDETPGKSIVYTCLLVSLSEKQQGWREFPLLISRIPGELLQVVLNYLTSRFDAWAMPFQLKSMTLVDLLQLYVKSVDPGTEDAAQPLELVFLTKSIKGLRRIIVGVKGQDMLIWRERELGFFEGLKKYLFEQTTIDFNQLELFRIGCAGFIISSEGKLKMLKPMQSQIITAILKMEAKKHGID</sequence>
<reference evidence="1" key="1">
    <citation type="submission" date="2020-06" db="EMBL/GenBank/DDBJ databases">
        <title>Genomes of multiple members of Pneumocystis genus reveal paths to human pathogen Pneumocystis jirovecii.</title>
        <authorList>
            <person name="Cisse O.H."/>
            <person name="Ma L."/>
            <person name="Dekker J."/>
            <person name="Khil P."/>
            <person name="Jo J."/>
            <person name="Brenchley J."/>
            <person name="Blair R."/>
            <person name="Pahar B."/>
            <person name="Chabe M."/>
            <person name="Van Rompay K.A."/>
            <person name="Keesler R."/>
            <person name="Sukura A."/>
            <person name="Hirsch V."/>
            <person name="Kutty G."/>
            <person name="Liu Y."/>
            <person name="Peng L."/>
            <person name="Chen J."/>
            <person name="Song J."/>
            <person name="Weissenbacher-Lang C."/>
            <person name="Xu J."/>
            <person name="Upham N.S."/>
            <person name="Stajich J.E."/>
            <person name="Cuomo C.A."/>
            <person name="Cushion M.T."/>
            <person name="Kovacs J.A."/>
        </authorList>
    </citation>
    <scope>NUCLEOTIDE SEQUENCE</scope>
    <source>
        <strain evidence="1">2A</strain>
    </source>
</reference>
<dbReference type="Proteomes" id="UP000663699">
    <property type="component" value="Chromosome 9"/>
</dbReference>
<protein>
    <submittedName>
        <fullName evidence="1">Uncharacterized protein</fullName>
    </submittedName>
</protein>
<evidence type="ECO:0000313" key="2">
    <source>
        <dbReference type="Proteomes" id="UP000663699"/>
    </source>
</evidence>
<gene>
    <name evidence="1" type="ORF">MERGE_003075</name>
</gene>
<proteinExistence type="predicted"/>
<accession>A0A899G3N0</accession>